<sequence>MALRAMAAQAATVLRLSSQPRIAKPLIIPLSLRYSTVPEDLKYSASHEWVKVEGDTATIGITDHAAHELGDVVFADLPESGTSVHKGKPFAVVESVKAASDVYSPVSGEVIDFNEVVKSTPATVNKGPFVEGWLIKVKLLDKSELESLLDAAKYREHIESSGH</sequence>
<reference evidence="2" key="1">
    <citation type="journal article" date="2024" name="Proc. Natl. Acad. Sci. U.S.A.">
        <title>Extraordinary preservation of gene collinearity over three hundred million years revealed in homosporous lycophytes.</title>
        <authorList>
            <person name="Li C."/>
            <person name="Wickell D."/>
            <person name="Kuo L.Y."/>
            <person name="Chen X."/>
            <person name="Nie B."/>
            <person name="Liao X."/>
            <person name="Peng D."/>
            <person name="Ji J."/>
            <person name="Jenkins J."/>
            <person name="Williams M."/>
            <person name="Shu S."/>
            <person name="Plott C."/>
            <person name="Barry K."/>
            <person name="Rajasekar S."/>
            <person name="Grimwood J."/>
            <person name="Han X."/>
            <person name="Sun S."/>
            <person name="Hou Z."/>
            <person name="He W."/>
            <person name="Dai G."/>
            <person name="Sun C."/>
            <person name="Schmutz J."/>
            <person name="Leebens-Mack J.H."/>
            <person name="Li F.W."/>
            <person name="Wang L."/>
        </authorList>
    </citation>
    <scope>NUCLEOTIDE SEQUENCE [LARGE SCALE GENOMIC DNA]</scope>
    <source>
        <strain evidence="2">cv. PW_Plant_1</strain>
    </source>
</reference>
<protein>
    <submittedName>
        <fullName evidence="1">Uncharacterized protein</fullName>
    </submittedName>
</protein>
<organism evidence="1 2">
    <name type="scientific">Diphasiastrum complanatum</name>
    <name type="common">Issler's clubmoss</name>
    <name type="synonym">Lycopodium complanatum</name>
    <dbReference type="NCBI Taxonomy" id="34168"/>
    <lineage>
        <taxon>Eukaryota</taxon>
        <taxon>Viridiplantae</taxon>
        <taxon>Streptophyta</taxon>
        <taxon>Embryophyta</taxon>
        <taxon>Tracheophyta</taxon>
        <taxon>Lycopodiopsida</taxon>
        <taxon>Lycopodiales</taxon>
        <taxon>Lycopodiaceae</taxon>
        <taxon>Lycopodioideae</taxon>
        <taxon>Diphasiastrum</taxon>
    </lineage>
</organism>
<accession>A0ACC2BVD0</accession>
<comment type="caution">
    <text evidence="1">The sequence shown here is derived from an EMBL/GenBank/DDBJ whole genome shotgun (WGS) entry which is preliminary data.</text>
</comment>
<dbReference type="EMBL" id="CM055104">
    <property type="protein sequence ID" value="KAJ7533706.1"/>
    <property type="molecule type" value="Genomic_DNA"/>
</dbReference>
<proteinExistence type="predicted"/>
<dbReference type="Proteomes" id="UP001162992">
    <property type="component" value="Chromosome 13"/>
</dbReference>
<evidence type="ECO:0000313" key="2">
    <source>
        <dbReference type="Proteomes" id="UP001162992"/>
    </source>
</evidence>
<evidence type="ECO:0000313" key="1">
    <source>
        <dbReference type="EMBL" id="KAJ7533706.1"/>
    </source>
</evidence>
<keyword evidence="2" id="KW-1185">Reference proteome</keyword>
<gene>
    <name evidence="1" type="ORF">O6H91_13G060600</name>
</gene>
<name>A0ACC2BVD0_DIPCM</name>